<dbReference type="HOGENOM" id="CLU_1961908_0_0_1"/>
<evidence type="ECO:0000313" key="2">
    <source>
        <dbReference type="EMBL" id="EDX09709.1"/>
    </source>
</evidence>
<gene>
    <name evidence="2" type="primary">Dsim\GD12987</name>
    <name evidence="2" type="ORF">Dsim_GD12987</name>
</gene>
<organism evidence="2 3">
    <name type="scientific">Drosophila simulans</name>
    <name type="common">Fruit fly</name>
    <dbReference type="NCBI Taxonomy" id="7240"/>
    <lineage>
        <taxon>Eukaryota</taxon>
        <taxon>Metazoa</taxon>
        <taxon>Ecdysozoa</taxon>
        <taxon>Arthropoda</taxon>
        <taxon>Hexapoda</taxon>
        <taxon>Insecta</taxon>
        <taxon>Pterygota</taxon>
        <taxon>Neoptera</taxon>
        <taxon>Endopterygota</taxon>
        <taxon>Diptera</taxon>
        <taxon>Brachycera</taxon>
        <taxon>Muscomorpha</taxon>
        <taxon>Ephydroidea</taxon>
        <taxon>Drosophilidae</taxon>
        <taxon>Drosophila</taxon>
        <taxon>Sophophora</taxon>
    </lineage>
</organism>
<proteinExistence type="predicted"/>
<feature type="region of interest" description="Disordered" evidence="1">
    <location>
        <begin position="1"/>
        <end position="28"/>
    </location>
</feature>
<keyword evidence="3" id="KW-1185">Reference proteome</keyword>
<feature type="compositionally biased region" description="Acidic residues" evidence="1">
    <location>
        <begin position="1"/>
        <end position="12"/>
    </location>
</feature>
<protein>
    <submittedName>
        <fullName evidence="2">GD12987</fullName>
    </submittedName>
</protein>
<dbReference type="AlphaFoldDB" id="B4QM26"/>
<name>B4QM26_DROSI</name>
<evidence type="ECO:0000256" key="1">
    <source>
        <dbReference type="SAM" id="MobiDB-lite"/>
    </source>
</evidence>
<sequence>MTDDNGERDEEATTPRSPRRWTRRRGTKRLGVEDLDPRVAPWSHSIRFDSHTIVPCSTVQRTVCVWGQHLSTKSSPTPYYTMPYHTTPHRSIPTAIPNHTTSGQVTCFGFGLALLARLGFDCLAAWLV</sequence>
<evidence type="ECO:0000313" key="3">
    <source>
        <dbReference type="Proteomes" id="UP000000304"/>
    </source>
</evidence>
<accession>B4QM26</accession>
<dbReference type="EMBL" id="CM000363">
    <property type="protein sequence ID" value="EDX09709.1"/>
    <property type="molecule type" value="Genomic_DNA"/>
</dbReference>
<dbReference type="Proteomes" id="UP000000304">
    <property type="component" value="Chromosome 3L"/>
</dbReference>
<feature type="compositionally biased region" description="Basic residues" evidence="1">
    <location>
        <begin position="17"/>
        <end position="28"/>
    </location>
</feature>
<reference evidence="2 3" key="1">
    <citation type="journal article" date="2007" name="Nature">
        <title>Evolution of genes and genomes on the Drosophila phylogeny.</title>
        <authorList>
            <consortium name="Drosophila 12 Genomes Consortium"/>
            <person name="Clark A.G."/>
            <person name="Eisen M.B."/>
            <person name="Smith D.R."/>
            <person name="Bergman C.M."/>
            <person name="Oliver B."/>
            <person name="Markow T.A."/>
            <person name="Kaufman T.C."/>
            <person name="Kellis M."/>
            <person name="Gelbart W."/>
            <person name="Iyer V.N."/>
            <person name="Pollard D.A."/>
            <person name="Sackton T.B."/>
            <person name="Larracuente A.M."/>
            <person name="Singh N.D."/>
            <person name="Abad J.P."/>
            <person name="Abt D.N."/>
            <person name="Adryan B."/>
            <person name="Aguade M."/>
            <person name="Akashi H."/>
            <person name="Anderson W.W."/>
            <person name="Aquadro C.F."/>
            <person name="Ardell D.H."/>
            <person name="Arguello R."/>
            <person name="Artieri C.G."/>
            <person name="Barbash D.A."/>
            <person name="Barker D."/>
            <person name="Barsanti P."/>
            <person name="Batterham P."/>
            <person name="Batzoglou S."/>
            <person name="Begun D."/>
            <person name="Bhutkar A."/>
            <person name="Blanco E."/>
            <person name="Bosak S.A."/>
            <person name="Bradley R.K."/>
            <person name="Brand A.D."/>
            <person name="Brent M.R."/>
            <person name="Brooks A.N."/>
            <person name="Brown R.H."/>
            <person name="Butlin R.K."/>
            <person name="Caggese C."/>
            <person name="Calvi B.R."/>
            <person name="Bernardo de Carvalho A."/>
            <person name="Caspi A."/>
            <person name="Castrezana S."/>
            <person name="Celniker S.E."/>
            <person name="Chang J.L."/>
            <person name="Chapple C."/>
            <person name="Chatterji S."/>
            <person name="Chinwalla A."/>
            <person name="Civetta A."/>
            <person name="Clifton S.W."/>
            <person name="Comeron J.M."/>
            <person name="Costello J.C."/>
            <person name="Coyne J.A."/>
            <person name="Daub J."/>
            <person name="David R.G."/>
            <person name="Delcher A.L."/>
            <person name="Delehaunty K."/>
            <person name="Do C.B."/>
            <person name="Ebling H."/>
            <person name="Edwards K."/>
            <person name="Eickbush T."/>
            <person name="Evans J.D."/>
            <person name="Filipski A."/>
            <person name="Findeiss S."/>
            <person name="Freyhult E."/>
            <person name="Fulton L."/>
            <person name="Fulton R."/>
            <person name="Garcia A.C."/>
            <person name="Gardiner A."/>
            <person name="Garfield D.A."/>
            <person name="Garvin B.E."/>
            <person name="Gibson G."/>
            <person name="Gilbert D."/>
            <person name="Gnerre S."/>
            <person name="Godfrey J."/>
            <person name="Good R."/>
            <person name="Gotea V."/>
            <person name="Gravely B."/>
            <person name="Greenberg A.J."/>
            <person name="Griffiths-Jones S."/>
            <person name="Gross S."/>
            <person name="Guigo R."/>
            <person name="Gustafson E.A."/>
            <person name="Haerty W."/>
            <person name="Hahn M.W."/>
            <person name="Halligan D.L."/>
            <person name="Halpern A.L."/>
            <person name="Halter G.M."/>
            <person name="Han M.V."/>
            <person name="Heger A."/>
            <person name="Hillier L."/>
            <person name="Hinrichs A.S."/>
            <person name="Holmes I."/>
            <person name="Hoskins R.A."/>
            <person name="Hubisz M.J."/>
            <person name="Hultmark D."/>
            <person name="Huntley M.A."/>
            <person name="Jaffe D.B."/>
            <person name="Jagadeeshan S."/>
            <person name="Jeck W.R."/>
            <person name="Johnson J."/>
            <person name="Jones C.D."/>
            <person name="Jordan W.C."/>
            <person name="Karpen G.H."/>
            <person name="Kataoka E."/>
            <person name="Keightley P.D."/>
            <person name="Kheradpour P."/>
            <person name="Kirkness E.F."/>
            <person name="Koerich L.B."/>
            <person name="Kristiansen K."/>
            <person name="Kudrna D."/>
            <person name="Kulathinal R.J."/>
            <person name="Kumar S."/>
            <person name="Kwok R."/>
            <person name="Lander E."/>
            <person name="Langley C.H."/>
            <person name="Lapoint R."/>
            <person name="Lazzaro B.P."/>
            <person name="Lee S.J."/>
            <person name="Levesque L."/>
            <person name="Li R."/>
            <person name="Lin C.F."/>
            <person name="Lin M.F."/>
            <person name="Lindblad-Toh K."/>
            <person name="Llopart A."/>
            <person name="Long M."/>
            <person name="Low L."/>
            <person name="Lozovsky E."/>
            <person name="Lu J."/>
            <person name="Luo M."/>
            <person name="Machado C.A."/>
            <person name="Makalowski W."/>
            <person name="Marzo M."/>
            <person name="Matsuda M."/>
            <person name="Matzkin L."/>
            <person name="McAllister B."/>
            <person name="McBride C.S."/>
            <person name="McKernan B."/>
            <person name="McKernan K."/>
            <person name="Mendez-Lago M."/>
            <person name="Minx P."/>
            <person name="Mollenhauer M.U."/>
            <person name="Montooth K."/>
            <person name="Mount S.M."/>
            <person name="Mu X."/>
            <person name="Myers E."/>
            <person name="Negre B."/>
            <person name="Newfeld S."/>
            <person name="Nielsen R."/>
            <person name="Noor M.A."/>
            <person name="O'Grady P."/>
            <person name="Pachter L."/>
            <person name="Papaceit M."/>
            <person name="Parisi M.J."/>
            <person name="Parisi M."/>
            <person name="Parts L."/>
            <person name="Pedersen J.S."/>
            <person name="Pesole G."/>
            <person name="Phillippy A.M."/>
            <person name="Ponting C.P."/>
            <person name="Pop M."/>
            <person name="Porcelli D."/>
            <person name="Powell J.R."/>
            <person name="Prohaska S."/>
            <person name="Pruitt K."/>
            <person name="Puig M."/>
            <person name="Quesneville H."/>
            <person name="Ram K.R."/>
            <person name="Rand D."/>
            <person name="Rasmussen M.D."/>
            <person name="Reed L.K."/>
            <person name="Reenan R."/>
            <person name="Reily A."/>
            <person name="Remington K.A."/>
            <person name="Rieger T.T."/>
            <person name="Ritchie M.G."/>
            <person name="Robin C."/>
            <person name="Rogers Y.H."/>
            <person name="Rohde C."/>
            <person name="Rozas J."/>
            <person name="Rubenfield M.J."/>
            <person name="Ruiz A."/>
            <person name="Russo S."/>
            <person name="Salzberg S.L."/>
            <person name="Sanchez-Gracia A."/>
            <person name="Saranga D.J."/>
            <person name="Sato H."/>
            <person name="Schaeffer S.W."/>
            <person name="Schatz M.C."/>
            <person name="Schlenke T."/>
            <person name="Schwartz R."/>
            <person name="Segarra C."/>
            <person name="Singh R.S."/>
            <person name="Sirot L."/>
            <person name="Sirota M."/>
            <person name="Sisneros N.B."/>
            <person name="Smith C.D."/>
            <person name="Smith T.F."/>
            <person name="Spieth J."/>
            <person name="Stage D.E."/>
            <person name="Stark A."/>
            <person name="Stephan W."/>
            <person name="Strausberg R.L."/>
            <person name="Strempel S."/>
            <person name="Sturgill D."/>
            <person name="Sutton G."/>
            <person name="Sutton G.G."/>
            <person name="Tao W."/>
            <person name="Teichmann S."/>
            <person name="Tobari Y.N."/>
            <person name="Tomimura Y."/>
            <person name="Tsolas J.M."/>
            <person name="Valente V.L."/>
            <person name="Venter E."/>
            <person name="Venter J.C."/>
            <person name="Vicario S."/>
            <person name="Vieira F.G."/>
            <person name="Vilella A.J."/>
            <person name="Villasante A."/>
            <person name="Walenz B."/>
            <person name="Wang J."/>
            <person name="Wasserman M."/>
            <person name="Watts T."/>
            <person name="Wilson D."/>
            <person name="Wilson R.K."/>
            <person name="Wing R.A."/>
            <person name="Wolfner M.F."/>
            <person name="Wong A."/>
            <person name="Wong G.K."/>
            <person name="Wu C.I."/>
            <person name="Wu G."/>
            <person name="Yamamoto D."/>
            <person name="Yang H.P."/>
            <person name="Yang S.P."/>
            <person name="Yorke J.A."/>
            <person name="Yoshida K."/>
            <person name="Zdobnov E."/>
            <person name="Zhang P."/>
            <person name="Zhang Y."/>
            <person name="Zimin A.V."/>
            <person name="Baldwin J."/>
            <person name="Abdouelleil A."/>
            <person name="Abdulkadir J."/>
            <person name="Abebe A."/>
            <person name="Abera B."/>
            <person name="Abreu J."/>
            <person name="Acer S.C."/>
            <person name="Aftuck L."/>
            <person name="Alexander A."/>
            <person name="An P."/>
            <person name="Anderson E."/>
            <person name="Anderson S."/>
            <person name="Arachi H."/>
            <person name="Azer M."/>
            <person name="Bachantsang P."/>
            <person name="Barry A."/>
            <person name="Bayul T."/>
            <person name="Berlin A."/>
            <person name="Bessette D."/>
            <person name="Bloom T."/>
            <person name="Blye J."/>
            <person name="Boguslavskiy L."/>
            <person name="Bonnet C."/>
            <person name="Boukhgalter B."/>
            <person name="Bourzgui I."/>
            <person name="Brown A."/>
            <person name="Cahill P."/>
            <person name="Channer S."/>
            <person name="Cheshatsang Y."/>
            <person name="Chuda L."/>
            <person name="Citroen M."/>
            <person name="Collymore A."/>
            <person name="Cooke P."/>
            <person name="Costello M."/>
            <person name="D'Aco K."/>
            <person name="Daza R."/>
            <person name="De Haan G."/>
            <person name="DeGray S."/>
            <person name="DeMaso C."/>
            <person name="Dhargay N."/>
            <person name="Dooley K."/>
            <person name="Dooley E."/>
            <person name="Doricent M."/>
            <person name="Dorje P."/>
            <person name="Dorjee K."/>
            <person name="Dupes A."/>
            <person name="Elong R."/>
            <person name="Falk J."/>
            <person name="Farina A."/>
            <person name="Faro S."/>
            <person name="Ferguson D."/>
            <person name="Fisher S."/>
            <person name="Foley C.D."/>
            <person name="Franke A."/>
            <person name="Friedrich D."/>
            <person name="Gadbois L."/>
            <person name="Gearin G."/>
            <person name="Gearin C.R."/>
            <person name="Giannoukos G."/>
            <person name="Goode T."/>
            <person name="Graham J."/>
            <person name="Grandbois E."/>
            <person name="Grewal S."/>
            <person name="Gyaltsen K."/>
            <person name="Hafez N."/>
            <person name="Hagos B."/>
            <person name="Hall J."/>
            <person name="Henson C."/>
            <person name="Hollinger A."/>
            <person name="Honan T."/>
            <person name="Huard M.D."/>
            <person name="Hughes L."/>
            <person name="Hurhula B."/>
            <person name="Husby M.E."/>
            <person name="Kamat A."/>
            <person name="Kanga B."/>
            <person name="Kashin S."/>
            <person name="Khazanovich D."/>
            <person name="Kisner P."/>
            <person name="Lance K."/>
            <person name="Lara M."/>
            <person name="Lee W."/>
            <person name="Lennon N."/>
            <person name="Letendre F."/>
            <person name="LeVine R."/>
            <person name="Lipovsky A."/>
            <person name="Liu X."/>
            <person name="Liu J."/>
            <person name="Liu S."/>
            <person name="Lokyitsang T."/>
            <person name="Lokyitsang Y."/>
            <person name="Lubonja R."/>
            <person name="Lui A."/>
            <person name="MacDonald P."/>
            <person name="Magnisalis V."/>
            <person name="Maru K."/>
            <person name="Matthews C."/>
            <person name="McCusker W."/>
            <person name="McDonough S."/>
            <person name="Mehta T."/>
            <person name="Meldrim J."/>
            <person name="Meneus L."/>
            <person name="Mihai O."/>
            <person name="Mihalev A."/>
            <person name="Mihova T."/>
            <person name="Mittelman R."/>
            <person name="Mlenga V."/>
            <person name="Montmayeur A."/>
            <person name="Mulrain L."/>
            <person name="Navidi A."/>
            <person name="Naylor J."/>
            <person name="Negash T."/>
            <person name="Nguyen T."/>
            <person name="Nguyen N."/>
            <person name="Nicol R."/>
            <person name="Norbu C."/>
            <person name="Norbu N."/>
            <person name="Novod N."/>
            <person name="O'Neill B."/>
            <person name="Osman S."/>
            <person name="Markiewicz E."/>
            <person name="Oyono O.L."/>
            <person name="Patti C."/>
            <person name="Phunkhang P."/>
            <person name="Pierre F."/>
            <person name="Priest M."/>
            <person name="Raghuraman S."/>
            <person name="Rege F."/>
            <person name="Reyes R."/>
            <person name="Rise C."/>
            <person name="Rogov P."/>
            <person name="Ross K."/>
            <person name="Ryan E."/>
            <person name="Settipalli S."/>
            <person name="Shea T."/>
            <person name="Sherpa N."/>
            <person name="Shi L."/>
            <person name="Shih D."/>
            <person name="Sparrow T."/>
            <person name="Spaulding J."/>
            <person name="Stalker J."/>
            <person name="Stange-Thomann N."/>
            <person name="Stavropoulos S."/>
            <person name="Stone C."/>
            <person name="Strader C."/>
            <person name="Tesfaye S."/>
            <person name="Thomson T."/>
            <person name="Thoulutsang Y."/>
            <person name="Thoulutsang D."/>
            <person name="Topham K."/>
            <person name="Topping I."/>
            <person name="Tsamla T."/>
            <person name="Vassiliev H."/>
            <person name="Vo A."/>
            <person name="Wangchuk T."/>
            <person name="Wangdi T."/>
            <person name="Weiand M."/>
            <person name="Wilkinson J."/>
            <person name="Wilson A."/>
            <person name="Yadav S."/>
            <person name="Young G."/>
            <person name="Yu Q."/>
            <person name="Zembek L."/>
            <person name="Zhong D."/>
            <person name="Zimmer A."/>
            <person name="Zwirko Z."/>
            <person name="Jaffe D.B."/>
            <person name="Alvarez P."/>
            <person name="Brockman W."/>
            <person name="Butler J."/>
            <person name="Chin C."/>
            <person name="Gnerre S."/>
            <person name="Grabherr M."/>
            <person name="Kleber M."/>
            <person name="Mauceli E."/>
            <person name="MacCallum I."/>
        </authorList>
    </citation>
    <scope>NUCLEOTIDE SEQUENCE [LARGE SCALE GENOMIC DNA]</scope>
    <source>
        <strain evidence="3">white501</strain>
    </source>
</reference>
<dbReference type="OMA" id="QRTVCVW"/>